<dbReference type="AlphaFoldDB" id="A0A5K7XHY9"/>
<dbReference type="Proteomes" id="UP000326837">
    <property type="component" value="Chromosome"/>
</dbReference>
<keyword evidence="2" id="KW-1185">Reference proteome</keyword>
<evidence type="ECO:0000313" key="1">
    <source>
        <dbReference type="EMBL" id="BBO32559.1"/>
    </source>
</evidence>
<organism evidence="1 2">
    <name type="scientific">Lacipirellula parvula</name>
    <dbReference type="NCBI Taxonomy" id="2650471"/>
    <lineage>
        <taxon>Bacteria</taxon>
        <taxon>Pseudomonadati</taxon>
        <taxon>Planctomycetota</taxon>
        <taxon>Planctomycetia</taxon>
        <taxon>Pirellulales</taxon>
        <taxon>Lacipirellulaceae</taxon>
        <taxon>Lacipirellula</taxon>
    </lineage>
</organism>
<sequence length="126" mass="14370">MSGRPALAEWKGPLQFAIWCQRASPWWIGDLINRGEDVFGEEFAAVWGETLSTEMVSRYASVARRVPPQNRKANLSWSAHAAVARLSHPEQRRMLALALKEGWNSDDLNKKVRELIAERKNEQKKA</sequence>
<accession>A0A5K7XHY9</accession>
<gene>
    <name evidence="1" type="ORF">PLANPX_2171</name>
</gene>
<reference evidence="2" key="1">
    <citation type="submission" date="2019-10" db="EMBL/GenBank/DDBJ databases">
        <title>Lacipirellula parvula gen. nov., sp. nov., representing a lineage of planctomycetes widespread in freshwater anoxic habitats, and description of the family Lacipirellulaceae.</title>
        <authorList>
            <person name="Dedysh S.N."/>
            <person name="Kulichevskaya I.S."/>
            <person name="Beletsky A.V."/>
            <person name="Rakitin A.L."/>
            <person name="Mardanov A.V."/>
            <person name="Ivanova A.A."/>
            <person name="Saltykova V.X."/>
            <person name="Rijpstra W.I.C."/>
            <person name="Sinninghe Damste J.S."/>
            <person name="Ravin N.V."/>
        </authorList>
    </citation>
    <scope>NUCLEOTIDE SEQUENCE [LARGE SCALE GENOMIC DNA]</scope>
    <source>
        <strain evidence="2">PX69</strain>
    </source>
</reference>
<protein>
    <submittedName>
        <fullName evidence="1">Uncharacterized protein</fullName>
    </submittedName>
</protein>
<proteinExistence type="predicted"/>
<name>A0A5K7XHY9_9BACT</name>
<dbReference type="EMBL" id="AP021861">
    <property type="protein sequence ID" value="BBO32559.1"/>
    <property type="molecule type" value="Genomic_DNA"/>
</dbReference>
<evidence type="ECO:0000313" key="2">
    <source>
        <dbReference type="Proteomes" id="UP000326837"/>
    </source>
</evidence>
<dbReference type="KEGG" id="lpav:PLANPX_2171"/>